<dbReference type="InterPro" id="IPR017853">
    <property type="entry name" value="GH"/>
</dbReference>
<evidence type="ECO:0000256" key="3">
    <source>
        <dbReference type="ARBA" id="ARBA00023295"/>
    </source>
</evidence>
<evidence type="ECO:0000256" key="4">
    <source>
        <dbReference type="RuleBase" id="RU361161"/>
    </source>
</evidence>
<organism evidence="7 8">
    <name type="scientific">Abrus precatorius</name>
    <name type="common">Indian licorice</name>
    <name type="synonym">Glycine abrus</name>
    <dbReference type="NCBI Taxonomy" id="3816"/>
    <lineage>
        <taxon>Eukaryota</taxon>
        <taxon>Viridiplantae</taxon>
        <taxon>Streptophyta</taxon>
        <taxon>Embryophyta</taxon>
        <taxon>Tracheophyta</taxon>
        <taxon>Spermatophyta</taxon>
        <taxon>Magnoliopsida</taxon>
        <taxon>eudicotyledons</taxon>
        <taxon>Gunneridae</taxon>
        <taxon>Pentapetalae</taxon>
        <taxon>rosids</taxon>
        <taxon>fabids</taxon>
        <taxon>Fabales</taxon>
        <taxon>Fabaceae</taxon>
        <taxon>Papilionoideae</taxon>
        <taxon>50 kb inversion clade</taxon>
        <taxon>NPAAA clade</taxon>
        <taxon>indigoferoid/millettioid clade</taxon>
        <taxon>Abreae</taxon>
        <taxon>Abrus</taxon>
    </lineage>
</organism>
<evidence type="ECO:0000313" key="7">
    <source>
        <dbReference type="Proteomes" id="UP000694853"/>
    </source>
</evidence>
<sequence>MTCVYKNPNEPIEARVKDLLYRMTLKEKIAQMAQIERTVVTPSAIRDLSIVLFSIGPFFGVRLYVHFIGSILSAGGSAPFENALSSDWADMVDGFQKLALQSRLGIPLIYGIDAVHGNNSVYGATIFPHNVGLGATRDADLARRIGAATALEVKASGMNYNFAPCVAVCKDPRWGRCYECYSEDTEIVRKMTSIVSGLQGQLPEGHKHGYPFVAGRNNVIACAKHFVGDGGTHKGVNEGNTILSYQDLERIHMAPYLDCISQGVSTIMASYSSWNGRKLHADHFLLTEILKDKLGFKGFVISDWEGLDRLCQPHGSDYRYCISTAVNAGIDMVMVAFRFKIFIEELTSLVESGEVPISRIDDAVERILRVKFAAGLFEFPLSDRSLLDIVGCKPHRDLAREAVRKSLVLLKNGKDLSKPFLPLNRNAKRILVAGTHADDLGYQCGGWTKTWYGCSGRITVGTTILDAVKASVGVDTEVIHEKYPSKDTIEHNEFSFAIVAVGEAPYAETLGDNSELTIPFNGADIISLVADKIPTLVILISGRALVLERWLLEKIDALVAAWLPGSEGEGITDVIFGTDDFKGKLPVTWFRRVEQLDQPTDGINSSAPLFPLGFGLTYK</sequence>
<dbReference type="Proteomes" id="UP000694853">
    <property type="component" value="Unplaced"/>
</dbReference>
<dbReference type="OrthoDB" id="416222at2759"/>
<name>A0A8B8JUL5_ABRPR</name>
<dbReference type="SUPFAM" id="SSF51445">
    <property type="entry name" value="(Trans)glycosidases"/>
    <property type="match status" value="1"/>
</dbReference>
<evidence type="ECO:0000256" key="1">
    <source>
        <dbReference type="ARBA" id="ARBA00005336"/>
    </source>
</evidence>
<dbReference type="InterPro" id="IPR051915">
    <property type="entry name" value="Cellulose_Degrad_GH3"/>
</dbReference>
<dbReference type="InterPro" id="IPR036962">
    <property type="entry name" value="Glyco_hydro_3_N_sf"/>
</dbReference>
<dbReference type="InterPro" id="IPR019800">
    <property type="entry name" value="Glyco_hydro_3_AS"/>
</dbReference>
<gene>
    <name evidence="8" type="primary">LOC113849425</name>
</gene>
<feature type="domain" description="Glycoside hydrolase family 3 C-terminal" evidence="6">
    <location>
        <begin position="407"/>
        <end position="618"/>
    </location>
</feature>
<proteinExistence type="inferred from homology"/>
<dbReference type="Gene3D" id="3.20.20.300">
    <property type="entry name" value="Glycoside hydrolase, family 3, N-terminal domain"/>
    <property type="match status" value="1"/>
</dbReference>
<comment type="similarity">
    <text evidence="1 4">Belongs to the glycosyl hydrolase 3 family.</text>
</comment>
<dbReference type="Pfam" id="PF00933">
    <property type="entry name" value="Glyco_hydro_3"/>
    <property type="match status" value="1"/>
</dbReference>
<dbReference type="Gene3D" id="3.40.50.1700">
    <property type="entry name" value="Glycoside hydrolase family 3 C-terminal domain"/>
    <property type="match status" value="1"/>
</dbReference>
<dbReference type="RefSeq" id="XP_027335131.1">
    <property type="nucleotide sequence ID" value="XM_027479330.1"/>
</dbReference>
<evidence type="ECO:0000259" key="6">
    <source>
        <dbReference type="Pfam" id="PF01915"/>
    </source>
</evidence>
<dbReference type="Pfam" id="PF01915">
    <property type="entry name" value="Glyco_hydro_3_C"/>
    <property type="match status" value="1"/>
</dbReference>
<keyword evidence="2 4" id="KW-0378">Hydrolase</keyword>
<evidence type="ECO:0000256" key="2">
    <source>
        <dbReference type="ARBA" id="ARBA00022801"/>
    </source>
</evidence>
<dbReference type="InterPro" id="IPR001764">
    <property type="entry name" value="Glyco_hydro_3_N"/>
</dbReference>
<accession>A0A8B8JUL5</accession>
<dbReference type="KEGG" id="aprc:113849425"/>
<dbReference type="PANTHER" id="PTHR30620:SF33">
    <property type="entry name" value="BETA-D-GLUCAN EXOHYDROLASE-LIKE PROTEIN-RELATED"/>
    <property type="match status" value="1"/>
</dbReference>
<protein>
    <submittedName>
        <fullName evidence="8">Uncharacterized protein LOC113849425 isoform X1</fullName>
    </submittedName>
</protein>
<dbReference type="PROSITE" id="PS00775">
    <property type="entry name" value="GLYCOSYL_HYDROL_F3"/>
    <property type="match status" value="1"/>
</dbReference>
<dbReference type="AlphaFoldDB" id="A0A8B8JUL5"/>
<dbReference type="GO" id="GO:0009251">
    <property type="term" value="P:glucan catabolic process"/>
    <property type="evidence" value="ECO:0007669"/>
    <property type="project" value="TreeGrafter"/>
</dbReference>
<reference evidence="7" key="1">
    <citation type="journal article" date="2019" name="Toxins">
        <title>Detection of Abrin-Like and Prepropulchellin-Like Toxin Genes and Transcripts Using Whole Genome Sequencing and Full-Length Transcript Sequencing of Abrus precatorius.</title>
        <authorList>
            <person name="Hovde B.T."/>
            <person name="Daligault H.E."/>
            <person name="Hanschen E.R."/>
            <person name="Kunde Y.A."/>
            <person name="Johnson M.B."/>
            <person name="Starkenburg S.R."/>
            <person name="Johnson S.L."/>
        </authorList>
    </citation>
    <scope>NUCLEOTIDE SEQUENCE [LARGE SCALE GENOMIC DNA]</scope>
</reference>
<feature type="domain" description="Glycoside hydrolase family 3 N-terminal" evidence="5">
    <location>
        <begin position="25"/>
        <end position="370"/>
    </location>
</feature>
<keyword evidence="7" id="KW-1185">Reference proteome</keyword>
<dbReference type="GeneID" id="113849425"/>
<dbReference type="FunFam" id="3.40.50.1700:FF:000002">
    <property type="entry name" value="Glycosyl hydrolase family protein"/>
    <property type="match status" value="1"/>
</dbReference>
<dbReference type="SUPFAM" id="SSF52279">
    <property type="entry name" value="Beta-D-glucan exohydrolase, C-terminal domain"/>
    <property type="match status" value="1"/>
</dbReference>
<dbReference type="PANTHER" id="PTHR30620">
    <property type="entry name" value="PERIPLASMIC BETA-GLUCOSIDASE-RELATED"/>
    <property type="match status" value="1"/>
</dbReference>
<reference evidence="8" key="2">
    <citation type="submission" date="2025-08" db="UniProtKB">
        <authorList>
            <consortium name="RefSeq"/>
        </authorList>
    </citation>
    <scope>IDENTIFICATION</scope>
    <source>
        <tissue evidence="8">Young leaves</tissue>
    </source>
</reference>
<dbReference type="InterPro" id="IPR002772">
    <property type="entry name" value="Glyco_hydro_3_C"/>
</dbReference>
<keyword evidence="3 4" id="KW-0326">Glycosidase</keyword>
<dbReference type="GO" id="GO:0008422">
    <property type="term" value="F:beta-glucosidase activity"/>
    <property type="evidence" value="ECO:0007669"/>
    <property type="project" value="TreeGrafter"/>
</dbReference>
<dbReference type="InterPro" id="IPR036881">
    <property type="entry name" value="Glyco_hydro_3_C_sf"/>
</dbReference>
<evidence type="ECO:0000313" key="8">
    <source>
        <dbReference type="RefSeq" id="XP_027335131.1"/>
    </source>
</evidence>
<dbReference type="FunFam" id="3.20.20.300:FF:000003">
    <property type="entry name" value="Beta-D-glucan exohydrolase isoenzyme ExoI"/>
    <property type="match status" value="1"/>
</dbReference>
<evidence type="ECO:0000259" key="5">
    <source>
        <dbReference type="Pfam" id="PF00933"/>
    </source>
</evidence>
<dbReference type="PRINTS" id="PR00133">
    <property type="entry name" value="GLHYDRLASE3"/>
</dbReference>